<accession>A0A2A6FA98</accession>
<evidence type="ECO:0000256" key="4">
    <source>
        <dbReference type="SAM" id="Phobius"/>
    </source>
</evidence>
<dbReference type="Pfam" id="PF07690">
    <property type="entry name" value="MFS_1"/>
    <property type="match status" value="1"/>
</dbReference>
<dbReference type="Proteomes" id="UP000219182">
    <property type="component" value="Unassembled WGS sequence"/>
</dbReference>
<dbReference type="RefSeq" id="WP_097575902.1">
    <property type="nucleotide sequence ID" value="NZ_NWQG01000163.1"/>
</dbReference>
<feature type="transmembrane region" description="Helical" evidence="4">
    <location>
        <begin position="362"/>
        <end position="382"/>
    </location>
</feature>
<feature type="transmembrane region" description="Helical" evidence="4">
    <location>
        <begin position="172"/>
        <end position="191"/>
    </location>
</feature>
<dbReference type="InterPro" id="IPR036259">
    <property type="entry name" value="MFS_trans_sf"/>
</dbReference>
<keyword evidence="1 4" id="KW-0812">Transmembrane</keyword>
<dbReference type="GO" id="GO:0022857">
    <property type="term" value="F:transmembrane transporter activity"/>
    <property type="evidence" value="ECO:0007669"/>
    <property type="project" value="InterPro"/>
</dbReference>
<proteinExistence type="predicted"/>
<feature type="transmembrane region" description="Helical" evidence="4">
    <location>
        <begin position="237"/>
        <end position="262"/>
    </location>
</feature>
<feature type="transmembrane region" description="Helical" evidence="4">
    <location>
        <begin position="107"/>
        <end position="127"/>
    </location>
</feature>
<keyword evidence="7" id="KW-1185">Reference proteome</keyword>
<feature type="transmembrane region" description="Helical" evidence="4">
    <location>
        <begin position="12"/>
        <end position="31"/>
    </location>
</feature>
<feature type="transmembrane region" description="Helical" evidence="4">
    <location>
        <begin position="51"/>
        <end position="71"/>
    </location>
</feature>
<name>A0A2A6FA98_9HYPH</name>
<evidence type="ECO:0000259" key="5">
    <source>
        <dbReference type="PROSITE" id="PS50850"/>
    </source>
</evidence>
<feature type="transmembrane region" description="Helical" evidence="4">
    <location>
        <begin position="274"/>
        <end position="295"/>
    </location>
</feature>
<gene>
    <name evidence="6" type="ORF">CN311_22525</name>
</gene>
<feature type="transmembrane region" description="Helical" evidence="4">
    <location>
        <begin position="83"/>
        <end position="101"/>
    </location>
</feature>
<dbReference type="InterPro" id="IPR050327">
    <property type="entry name" value="Proton-linked_MCT"/>
</dbReference>
<organism evidence="6 7">
    <name type="scientific">Mesorhizobium sanjuanii</name>
    <dbReference type="NCBI Taxonomy" id="2037900"/>
    <lineage>
        <taxon>Bacteria</taxon>
        <taxon>Pseudomonadati</taxon>
        <taxon>Pseudomonadota</taxon>
        <taxon>Alphaproteobacteria</taxon>
        <taxon>Hyphomicrobiales</taxon>
        <taxon>Phyllobacteriaceae</taxon>
        <taxon>Mesorhizobium</taxon>
    </lineage>
</organism>
<feature type="transmembrane region" description="Helical" evidence="4">
    <location>
        <begin position="394"/>
        <end position="413"/>
    </location>
</feature>
<feature type="transmembrane region" description="Helical" evidence="4">
    <location>
        <begin position="316"/>
        <end position="342"/>
    </location>
</feature>
<evidence type="ECO:0000256" key="3">
    <source>
        <dbReference type="ARBA" id="ARBA00023136"/>
    </source>
</evidence>
<reference evidence="6 7" key="1">
    <citation type="submission" date="2017-09" db="EMBL/GenBank/DDBJ databases">
        <title>Mesorhizobum sanjuanii sp. nov. isolated from nodules of Lotus tenuis in saline-alkaline lowlands of Flooding Pampa.</title>
        <authorList>
            <person name="Sannazzaro A.I."/>
            <person name="Torres Tejerizo G.A."/>
            <person name="Fontana F."/>
            <person name="Cumpa Velazquez L.M."/>
            <person name="Hansen L."/>
            <person name="Pistorio M."/>
            <person name="Estrella M.J."/>
        </authorList>
    </citation>
    <scope>NUCLEOTIDE SEQUENCE [LARGE SCALE GENOMIC DNA]</scope>
    <source>
        <strain evidence="6 7">BSA136</strain>
    </source>
</reference>
<keyword evidence="2 4" id="KW-1133">Transmembrane helix</keyword>
<dbReference type="SUPFAM" id="SSF103473">
    <property type="entry name" value="MFS general substrate transporter"/>
    <property type="match status" value="1"/>
</dbReference>
<comment type="caution">
    <text evidence="6">The sequence shown here is derived from an EMBL/GenBank/DDBJ whole genome shotgun (WGS) entry which is preliminary data.</text>
</comment>
<protein>
    <submittedName>
        <fullName evidence="6">MFS transporter</fullName>
    </submittedName>
</protein>
<dbReference type="CDD" id="cd17355">
    <property type="entry name" value="MFS_YcxA_like"/>
    <property type="match status" value="1"/>
</dbReference>
<feature type="domain" description="Major facilitator superfamily (MFS) profile" evidence="5">
    <location>
        <begin position="15"/>
        <end position="418"/>
    </location>
</feature>
<dbReference type="Gene3D" id="1.20.1250.20">
    <property type="entry name" value="MFS general substrate transporter like domains"/>
    <property type="match status" value="2"/>
</dbReference>
<evidence type="ECO:0000256" key="2">
    <source>
        <dbReference type="ARBA" id="ARBA00022989"/>
    </source>
</evidence>
<dbReference type="InterPro" id="IPR011701">
    <property type="entry name" value="MFS"/>
</dbReference>
<dbReference type="PROSITE" id="PS50850">
    <property type="entry name" value="MFS"/>
    <property type="match status" value="1"/>
</dbReference>
<sequence>MIAQSRPFGQRYAFVVVGVIFLCLLIAAGLRSAPSVMMLPLEESFGWRRDVVSLAAAIGIFLYGLTGPFAAALMERIGLRRTLLAALLLMSASTALSLLMTKPWHLLLTWGVFSGVGSGAVATVLGATIVNRWFKTNRGLVMGLMSASSATGLLVFLPLLASLAQSGGWKPVAIAIAVATAALVPLVWLLVPERPASIGMVRYGAEADDVPPVPPAAQGNFLAHTLTTLRRAAGTRVFWYLFATFFVCGFTTNGLVGTHLIAFCGDMGIGEVQAAGLLSMMGIFDLIGTTLSGWLTDRFDPRKLLGVYYAIRGLSLIYLPYSGFSATSLIIFAVLYGLDWIATVPPTLRLSNEAFGDRSGPIVFGWIVAGHQVGAATAAFFGGTMRELQGNYELAFMIAGMTAIAAACISLLINTSKPAFDPEPQPA</sequence>
<dbReference type="PANTHER" id="PTHR11360">
    <property type="entry name" value="MONOCARBOXYLATE TRANSPORTER"/>
    <property type="match status" value="1"/>
</dbReference>
<feature type="transmembrane region" description="Helical" evidence="4">
    <location>
        <begin position="139"/>
        <end position="160"/>
    </location>
</feature>
<evidence type="ECO:0000313" key="6">
    <source>
        <dbReference type="EMBL" id="PDQ18859.1"/>
    </source>
</evidence>
<dbReference type="EMBL" id="NWQG01000163">
    <property type="protein sequence ID" value="PDQ18859.1"/>
    <property type="molecule type" value="Genomic_DNA"/>
</dbReference>
<evidence type="ECO:0000313" key="7">
    <source>
        <dbReference type="Proteomes" id="UP000219182"/>
    </source>
</evidence>
<evidence type="ECO:0000256" key="1">
    <source>
        <dbReference type="ARBA" id="ARBA00022692"/>
    </source>
</evidence>
<dbReference type="AlphaFoldDB" id="A0A2A6FA98"/>
<keyword evidence="3 4" id="KW-0472">Membrane</keyword>
<dbReference type="PANTHER" id="PTHR11360:SF284">
    <property type="entry name" value="EG:103B4.3 PROTEIN-RELATED"/>
    <property type="match status" value="1"/>
</dbReference>
<dbReference type="InterPro" id="IPR020846">
    <property type="entry name" value="MFS_dom"/>
</dbReference>